<evidence type="ECO:0000313" key="1">
    <source>
        <dbReference type="EMBL" id="TFK52537.1"/>
    </source>
</evidence>
<sequence>MNEEQSEGRFFATFEKYEEFTNAQASLLSKDLFENPNDEDDRQETEKLRNLSVIVCALPPERKAMS</sequence>
<protein>
    <submittedName>
        <fullName evidence="1">Uncharacterized protein</fullName>
    </submittedName>
</protein>
<keyword evidence="2" id="KW-1185">Reference proteome</keyword>
<organism evidence="1 2">
    <name type="scientific">Heliocybe sulcata</name>
    <dbReference type="NCBI Taxonomy" id="5364"/>
    <lineage>
        <taxon>Eukaryota</taxon>
        <taxon>Fungi</taxon>
        <taxon>Dikarya</taxon>
        <taxon>Basidiomycota</taxon>
        <taxon>Agaricomycotina</taxon>
        <taxon>Agaricomycetes</taxon>
        <taxon>Gloeophyllales</taxon>
        <taxon>Gloeophyllaceae</taxon>
        <taxon>Heliocybe</taxon>
    </lineage>
</organism>
<reference evidence="1 2" key="1">
    <citation type="journal article" date="2019" name="Nat. Ecol. Evol.">
        <title>Megaphylogeny resolves global patterns of mushroom evolution.</title>
        <authorList>
            <person name="Varga T."/>
            <person name="Krizsan K."/>
            <person name="Foldi C."/>
            <person name="Dima B."/>
            <person name="Sanchez-Garcia M."/>
            <person name="Sanchez-Ramirez S."/>
            <person name="Szollosi G.J."/>
            <person name="Szarkandi J.G."/>
            <person name="Papp V."/>
            <person name="Albert L."/>
            <person name="Andreopoulos W."/>
            <person name="Angelini C."/>
            <person name="Antonin V."/>
            <person name="Barry K.W."/>
            <person name="Bougher N.L."/>
            <person name="Buchanan P."/>
            <person name="Buyck B."/>
            <person name="Bense V."/>
            <person name="Catcheside P."/>
            <person name="Chovatia M."/>
            <person name="Cooper J."/>
            <person name="Damon W."/>
            <person name="Desjardin D."/>
            <person name="Finy P."/>
            <person name="Geml J."/>
            <person name="Haridas S."/>
            <person name="Hughes K."/>
            <person name="Justo A."/>
            <person name="Karasinski D."/>
            <person name="Kautmanova I."/>
            <person name="Kiss B."/>
            <person name="Kocsube S."/>
            <person name="Kotiranta H."/>
            <person name="LaButti K.M."/>
            <person name="Lechner B.E."/>
            <person name="Liimatainen K."/>
            <person name="Lipzen A."/>
            <person name="Lukacs Z."/>
            <person name="Mihaltcheva S."/>
            <person name="Morgado L.N."/>
            <person name="Niskanen T."/>
            <person name="Noordeloos M.E."/>
            <person name="Ohm R.A."/>
            <person name="Ortiz-Santana B."/>
            <person name="Ovrebo C."/>
            <person name="Racz N."/>
            <person name="Riley R."/>
            <person name="Savchenko A."/>
            <person name="Shiryaev A."/>
            <person name="Soop K."/>
            <person name="Spirin V."/>
            <person name="Szebenyi C."/>
            <person name="Tomsovsky M."/>
            <person name="Tulloss R.E."/>
            <person name="Uehling J."/>
            <person name="Grigoriev I.V."/>
            <person name="Vagvolgyi C."/>
            <person name="Papp T."/>
            <person name="Martin F.M."/>
            <person name="Miettinen O."/>
            <person name="Hibbett D.S."/>
            <person name="Nagy L.G."/>
        </authorList>
    </citation>
    <scope>NUCLEOTIDE SEQUENCE [LARGE SCALE GENOMIC DNA]</scope>
    <source>
        <strain evidence="1 2">OMC1185</strain>
    </source>
</reference>
<accession>A0A5C3N6U1</accession>
<proteinExistence type="predicted"/>
<name>A0A5C3N6U1_9AGAM</name>
<evidence type="ECO:0000313" key="2">
    <source>
        <dbReference type="Proteomes" id="UP000305948"/>
    </source>
</evidence>
<dbReference type="EMBL" id="ML213509">
    <property type="protein sequence ID" value="TFK52537.1"/>
    <property type="molecule type" value="Genomic_DNA"/>
</dbReference>
<dbReference type="Proteomes" id="UP000305948">
    <property type="component" value="Unassembled WGS sequence"/>
</dbReference>
<dbReference type="STRING" id="5364.A0A5C3N6U1"/>
<gene>
    <name evidence="1" type="ORF">OE88DRAFT_1657863</name>
</gene>
<dbReference type="AlphaFoldDB" id="A0A5C3N6U1"/>